<keyword evidence="7 11" id="KW-0406">Ion transport</keyword>
<feature type="transmembrane region" description="Helical" evidence="12">
    <location>
        <begin position="36"/>
        <end position="55"/>
    </location>
</feature>
<keyword evidence="8 12" id="KW-0472">Membrane</keyword>
<keyword evidence="10 11" id="KW-0407">Ion channel</keyword>
<protein>
    <submittedName>
        <fullName evidence="13">Uncharacterized protein</fullName>
    </submittedName>
</protein>
<evidence type="ECO:0000256" key="11">
    <source>
        <dbReference type="RuleBase" id="RU000679"/>
    </source>
</evidence>
<dbReference type="GO" id="GO:0015280">
    <property type="term" value="F:ligand-gated sodium channel activity"/>
    <property type="evidence" value="ECO:0007669"/>
    <property type="project" value="TreeGrafter"/>
</dbReference>
<dbReference type="PANTHER" id="PTHR11690:SF296">
    <property type="entry name" value="DEGENERIN-LIKE PROTEIN DEL-10"/>
    <property type="match status" value="1"/>
</dbReference>
<gene>
    <name evidence="13" type="ORF">chiPu_0025191</name>
</gene>
<dbReference type="PANTHER" id="PTHR11690">
    <property type="entry name" value="AMILORIDE-SENSITIVE SODIUM CHANNEL-RELATED"/>
    <property type="match status" value="1"/>
</dbReference>
<evidence type="ECO:0000313" key="13">
    <source>
        <dbReference type="EMBL" id="GCC41077.1"/>
    </source>
</evidence>
<dbReference type="InterPro" id="IPR001873">
    <property type="entry name" value="ENaC"/>
</dbReference>
<evidence type="ECO:0000256" key="5">
    <source>
        <dbReference type="ARBA" id="ARBA00022989"/>
    </source>
</evidence>
<dbReference type="Gene3D" id="1.10.3590.10">
    <property type="entry name" value="acid-sensing ion channel 1 domain"/>
    <property type="match status" value="1"/>
</dbReference>
<dbReference type="AlphaFoldDB" id="A0A401TEK3"/>
<evidence type="ECO:0000256" key="4">
    <source>
        <dbReference type="ARBA" id="ARBA00022692"/>
    </source>
</evidence>
<dbReference type="EMBL" id="BEZZ01053800">
    <property type="protein sequence ID" value="GCC41077.1"/>
    <property type="molecule type" value="Genomic_DNA"/>
</dbReference>
<dbReference type="STRING" id="137246.A0A401TEK3"/>
<dbReference type="OMA" id="CRAGHRM"/>
<evidence type="ECO:0000313" key="14">
    <source>
        <dbReference type="Proteomes" id="UP000287033"/>
    </source>
</evidence>
<keyword evidence="14" id="KW-1185">Reference proteome</keyword>
<feature type="non-terminal residue" evidence="13">
    <location>
        <position position="184"/>
    </location>
</feature>
<keyword evidence="9 11" id="KW-0739">Sodium transport</keyword>
<accession>A0A401TEK3</accession>
<comment type="similarity">
    <text evidence="11">Belongs to the amiloride-sensitive sodium channel (TC 1.A.6) family.</text>
</comment>
<comment type="caution">
    <text evidence="13">The sequence shown here is derived from an EMBL/GenBank/DDBJ whole genome shotgun (WGS) entry which is preliminary data.</text>
</comment>
<dbReference type="Pfam" id="PF00858">
    <property type="entry name" value="ASC"/>
    <property type="match status" value="1"/>
</dbReference>
<dbReference type="Proteomes" id="UP000287033">
    <property type="component" value="Unassembled WGS sequence"/>
</dbReference>
<sequence>MESPKSTHSVDQYSQRYSVHGVNHICNQSSGFLRRIIWTVTFIGMVMLLFYCCGVQIQFYLRKEHVTVLDEVSGKLTDFPSVTICNLNMARRSQLTRNDLAWVGQLLGFFKRGQEMTEEGLSEELHFLSSEHEQWLRKLLRERHSKLQPFDLQEFQNRTGHNLNNMLLHCSYSKKKCDVSDFSV</sequence>
<evidence type="ECO:0000256" key="6">
    <source>
        <dbReference type="ARBA" id="ARBA00023053"/>
    </source>
</evidence>
<evidence type="ECO:0000256" key="12">
    <source>
        <dbReference type="SAM" id="Phobius"/>
    </source>
</evidence>
<evidence type="ECO:0000256" key="9">
    <source>
        <dbReference type="ARBA" id="ARBA00023201"/>
    </source>
</evidence>
<keyword evidence="3 11" id="KW-0894">Sodium channel</keyword>
<evidence type="ECO:0000256" key="2">
    <source>
        <dbReference type="ARBA" id="ARBA00022448"/>
    </source>
</evidence>
<organism evidence="13 14">
    <name type="scientific">Chiloscyllium punctatum</name>
    <name type="common">Brownbanded bambooshark</name>
    <name type="synonym">Hemiscyllium punctatum</name>
    <dbReference type="NCBI Taxonomy" id="137246"/>
    <lineage>
        <taxon>Eukaryota</taxon>
        <taxon>Metazoa</taxon>
        <taxon>Chordata</taxon>
        <taxon>Craniata</taxon>
        <taxon>Vertebrata</taxon>
        <taxon>Chondrichthyes</taxon>
        <taxon>Elasmobranchii</taxon>
        <taxon>Galeomorphii</taxon>
        <taxon>Galeoidea</taxon>
        <taxon>Orectolobiformes</taxon>
        <taxon>Hemiscylliidae</taxon>
        <taxon>Chiloscyllium</taxon>
    </lineage>
</organism>
<evidence type="ECO:0000256" key="7">
    <source>
        <dbReference type="ARBA" id="ARBA00023065"/>
    </source>
</evidence>
<keyword evidence="6" id="KW-0915">Sodium</keyword>
<evidence type="ECO:0000256" key="1">
    <source>
        <dbReference type="ARBA" id="ARBA00004141"/>
    </source>
</evidence>
<keyword evidence="5 12" id="KW-1133">Transmembrane helix</keyword>
<dbReference type="GO" id="GO:0005886">
    <property type="term" value="C:plasma membrane"/>
    <property type="evidence" value="ECO:0007669"/>
    <property type="project" value="TreeGrafter"/>
</dbReference>
<keyword evidence="4 11" id="KW-0812">Transmembrane</keyword>
<dbReference type="PRINTS" id="PR01078">
    <property type="entry name" value="AMINACHANNEL"/>
</dbReference>
<proteinExistence type="inferred from homology"/>
<evidence type="ECO:0000256" key="10">
    <source>
        <dbReference type="ARBA" id="ARBA00023303"/>
    </source>
</evidence>
<keyword evidence="2 11" id="KW-0813">Transport</keyword>
<dbReference type="OrthoDB" id="6021021at2759"/>
<evidence type="ECO:0000256" key="3">
    <source>
        <dbReference type="ARBA" id="ARBA00022461"/>
    </source>
</evidence>
<evidence type="ECO:0000256" key="8">
    <source>
        <dbReference type="ARBA" id="ARBA00023136"/>
    </source>
</evidence>
<reference evidence="13 14" key="1">
    <citation type="journal article" date="2018" name="Nat. Ecol. Evol.">
        <title>Shark genomes provide insights into elasmobranch evolution and the origin of vertebrates.</title>
        <authorList>
            <person name="Hara Y"/>
            <person name="Yamaguchi K"/>
            <person name="Onimaru K"/>
            <person name="Kadota M"/>
            <person name="Koyanagi M"/>
            <person name="Keeley SD"/>
            <person name="Tatsumi K"/>
            <person name="Tanaka K"/>
            <person name="Motone F"/>
            <person name="Kageyama Y"/>
            <person name="Nozu R"/>
            <person name="Adachi N"/>
            <person name="Nishimura O"/>
            <person name="Nakagawa R"/>
            <person name="Tanegashima C"/>
            <person name="Kiyatake I"/>
            <person name="Matsumoto R"/>
            <person name="Murakumo K"/>
            <person name="Nishida K"/>
            <person name="Terakita A"/>
            <person name="Kuratani S"/>
            <person name="Sato K"/>
            <person name="Hyodo S Kuraku.S."/>
        </authorList>
    </citation>
    <scope>NUCLEOTIDE SEQUENCE [LARGE SCALE GENOMIC DNA]</scope>
</reference>
<comment type="subcellular location">
    <subcellularLocation>
        <location evidence="1">Membrane</location>
        <topology evidence="1">Multi-pass membrane protein</topology>
    </subcellularLocation>
</comment>
<name>A0A401TEK3_CHIPU</name>